<dbReference type="SUPFAM" id="SSF47090">
    <property type="entry name" value="PGBD-like"/>
    <property type="match status" value="1"/>
</dbReference>
<evidence type="ECO:0000256" key="3">
    <source>
        <dbReference type="SAM" id="Coils"/>
    </source>
</evidence>
<dbReference type="Gene3D" id="1.10.101.10">
    <property type="entry name" value="PGBD-like superfamily/PGBD"/>
    <property type="match status" value="1"/>
</dbReference>
<name>A0ABV8LZW9_9ACTN</name>
<dbReference type="RefSeq" id="WP_253760723.1">
    <property type="nucleotide sequence ID" value="NZ_JAMZDZ010000001.1"/>
</dbReference>
<dbReference type="InterPro" id="IPR036365">
    <property type="entry name" value="PGBD-like_sf"/>
</dbReference>
<feature type="transmembrane region" description="Helical" evidence="4">
    <location>
        <begin position="18"/>
        <end position="39"/>
    </location>
</feature>
<evidence type="ECO:0000313" key="5">
    <source>
        <dbReference type="EMBL" id="MFC4135740.1"/>
    </source>
</evidence>
<evidence type="ECO:0000256" key="2">
    <source>
        <dbReference type="ARBA" id="ARBA00023054"/>
    </source>
</evidence>
<keyword evidence="4" id="KW-0812">Transmembrane</keyword>
<proteinExistence type="predicted"/>
<dbReference type="PANTHER" id="PTHR32347">
    <property type="entry name" value="EFFLUX SYSTEM COMPONENT YKNX-RELATED"/>
    <property type="match status" value="1"/>
</dbReference>
<dbReference type="Proteomes" id="UP001595816">
    <property type="component" value="Unassembled WGS sequence"/>
</dbReference>
<keyword evidence="4" id="KW-0472">Membrane</keyword>
<keyword evidence="2 3" id="KW-0175">Coiled coil</keyword>
<evidence type="ECO:0000256" key="1">
    <source>
        <dbReference type="ARBA" id="ARBA00004196"/>
    </source>
</evidence>
<evidence type="ECO:0008006" key="7">
    <source>
        <dbReference type="Google" id="ProtNLM"/>
    </source>
</evidence>
<dbReference type="Gene3D" id="2.40.420.20">
    <property type="match status" value="1"/>
</dbReference>
<dbReference type="EMBL" id="JBHSAY010000024">
    <property type="protein sequence ID" value="MFC4135740.1"/>
    <property type="molecule type" value="Genomic_DNA"/>
</dbReference>
<comment type="subcellular location">
    <subcellularLocation>
        <location evidence="1">Cell envelope</location>
    </subcellularLocation>
</comment>
<keyword evidence="4" id="KW-1133">Transmembrane helix</keyword>
<gene>
    <name evidence="5" type="ORF">ACFOZ4_34445</name>
</gene>
<accession>A0ABV8LZW9</accession>
<dbReference type="PANTHER" id="PTHR32347:SF23">
    <property type="entry name" value="BLL5650 PROTEIN"/>
    <property type="match status" value="1"/>
</dbReference>
<organism evidence="5 6">
    <name type="scientific">Hamadaea flava</name>
    <dbReference type="NCBI Taxonomy" id="1742688"/>
    <lineage>
        <taxon>Bacteria</taxon>
        <taxon>Bacillati</taxon>
        <taxon>Actinomycetota</taxon>
        <taxon>Actinomycetes</taxon>
        <taxon>Micromonosporales</taxon>
        <taxon>Micromonosporaceae</taxon>
        <taxon>Hamadaea</taxon>
    </lineage>
</organism>
<keyword evidence="6" id="KW-1185">Reference proteome</keyword>
<evidence type="ECO:0000313" key="6">
    <source>
        <dbReference type="Proteomes" id="UP001595816"/>
    </source>
</evidence>
<dbReference type="InterPro" id="IPR050465">
    <property type="entry name" value="UPF0194_transport"/>
</dbReference>
<feature type="coiled-coil region" evidence="3">
    <location>
        <begin position="200"/>
        <end position="247"/>
    </location>
</feature>
<comment type="caution">
    <text evidence="5">The sequence shown here is derived from an EMBL/GenBank/DDBJ whole genome shotgun (WGS) entry which is preliminary data.</text>
</comment>
<evidence type="ECO:0000256" key="4">
    <source>
        <dbReference type="SAM" id="Phobius"/>
    </source>
</evidence>
<protein>
    <recommendedName>
        <fullName evidence="7">Peptidoglycan binding protein</fullName>
    </recommendedName>
</protein>
<sequence>MTSENQQGGTHLNTRRKVLAVAAGAGLVSLGGVIGAAFVKSPEQFRAEAAGPDATVLTARVEKRVLASTVITRGAVGATHQVEVTPATAAGASTALVTGVYREIGARVQPGDLLLSVSGRPLIALPGPLAAYRDLRPGDSGLDVEQLHRALRALKHYAGGDRVGVFGPATKLAVRRLYRRVGYAVPDTGGFNGRGDLPALRAAADAVELAQAEVDAAQASVAGQGQLAAAKRKLARAKDDQAALIATTGPMVPMAELAYLAAFPATVVSVGAVGQPVKAPLIVLSSGALEVACRMRPDQVGALQNGMKAQITSESLGNSTSGTITSIGPLTTDTETSATGAAPVSSGAAYRLVTVTPTKALGSEWNRQDVRVAITAAQTPGEVLVVPVSALSAGADGKTTVSVVAGDGQQRLVEVRPGISGDGFFEVTPVNDDLVPGSRVVIGK</sequence>
<dbReference type="InterPro" id="IPR036366">
    <property type="entry name" value="PGBDSf"/>
</dbReference>
<reference evidence="6" key="1">
    <citation type="journal article" date="2019" name="Int. J. Syst. Evol. Microbiol.">
        <title>The Global Catalogue of Microorganisms (GCM) 10K type strain sequencing project: providing services to taxonomists for standard genome sequencing and annotation.</title>
        <authorList>
            <consortium name="The Broad Institute Genomics Platform"/>
            <consortium name="The Broad Institute Genome Sequencing Center for Infectious Disease"/>
            <person name="Wu L."/>
            <person name="Ma J."/>
        </authorList>
    </citation>
    <scope>NUCLEOTIDE SEQUENCE [LARGE SCALE GENOMIC DNA]</scope>
    <source>
        <strain evidence="6">CGMCC 4.7289</strain>
    </source>
</reference>